<evidence type="ECO:0000313" key="7">
    <source>
        <dbReference type="EMBL" id="VDD91538.1"/>
    </source>
</evidence>
<dbReference type="WBParaSite" id="EVEC_0000674101-mRNA-1">
    <property type="protein sequence ID" value="EVEC_0000674101-mRNA-1"/>
    <property type="gene ID" value="EVEC_0000674101"/>
</dbReference>
<evidence type="ECO:0000256" key="3">
    <source>
        <dbReference type="ARBA" id="ARBA00022989"/>
    </source>
</evidence>
<gene>
    <name evidence="7" type="ORF">EVEC_LOCUS6289</name>
</gene>
<keyword evidence="3 5" id="KW-1133">Transmembrane helix</keyword>
<dbReference type="Gene3D" id="1.20.1070.10">
    <property type="entry name" value="Rhodopsin 7-helix transmembrane proteins"/>
    <property type="match status" value="1"/>
</dbReference>
<proteinExistence type="predicted"/>
<dbReference type="Proteomes" id="UP000274131">
    <property type="component" value="Unassembled WGS sequence"/>
</dbReference>
<evidence type="ECO:0000256" key="1">
    <source>
        <dbReference type="ARBA" id="ARBA00004370"/>
    </source>
</evidence>
<feature type="transmembrane region" description="Helical" evidence="5">
    <location>
        <begin position="326"/>
        <end position="345"/>
    </location>
</feature>
<comment type="subcellular location">
    <subcellularLocation>
        <location evidence="1">Membrane</location>
    </subcellularLocation>
</comment>
<dbReference type="GO" id="GO:0008528">
    <property type="term" value="F:G protein-coupled peptide receptor activity"/>
    <property type="evidence" value="ECO:0007669"/>
    <property type="project" value="InterPro"/>
</dbReference>
<dbReference type="CDD" id="cd14978">
    <property type="entry name" value="7tmA_FMRFamide_R-like"/>
    <property type="match status" value="1"/>
</dbReference>
<dbReference type="SUPFAM" id="SSF81321">
    <property type="entry name" value="Family A G protein-coupled receptor-like"/>
    <property type="match status" value="1"/>
</dbReference>
<dbReference type="Pfam" id="PF10324">
    <property type="entry name" value="7TM_GPCR_Srw"/>
    <property type="match status" value="1"/>
</dbReference>
<reference evidence="7 8" key="2">
    <citation type="submission" date="2018-10" db="EMBL/GenBank/DDBJ databases">
        <authorList>
            <consortium name="Pathogen Informatics"/>
        </authorList>
    </citation>
    <scope>NUCLEOTIDE SEQUENCE [LARGE SCALE GENOMIC DNA]</scope>
</reference>
<dbReference type="InterPro" id="IPR000276">
    <property type="entry name" value="GPCR_Rhodpsn"/>
</dbReference>
<feature type="domain" description="G-protein coupled receptors family 1 profile" evidence="6">
    <location>
        <begin position="39"/>
        <end position="344"/>
    </location>
</feature>
<dbReference type="PROSITE" id="PS50262">
    <property type="entry name" value="G_PROTEIN_RECEP_F1_2"/>
    <property type="match status" value="1"/>
</dbReference>
<sequence length="383" mass="43263">MPENDVCIHPDDYLILRSTTEVVIQRYVFPIQFFLGFIGNAVNLIVLLSRGMRSEVTNILLSVMAFADLGFLCAMLPGSLASFPFAYQSSCFRWYFYKTKLYFHTMANLFSAVSTWYAVFASQVSQLNYSTKLQLILVVSIERFAGIRSPMGARHCWNLSSAIAVIIIIFFLSLLVTSWRIFAYDVLIHEVCNGTQIIGQTGMAQYSWLDRTNCISIYLNYGQLIQLVSIVIIPIFAVAVLNVPLICFMRNRNAINNTRKKRGASTNRRPRSNSDFCIMQRQERKVTATVLAIVTCFTLTHAPSLIPVLMLTCGVKISDTNYSMTAHIANSIVVTGKVLNFLLFCTSSAHFRRKLLAICETIFYKVGINASQILLKILLHEMK</sequence>
<feature type="transmembrane region" description="Helical" evidence="5">
    <location>
        <begin position="59"/>
        <end position="81"/>
    </location>
</feature>
<dbReference type="AlphaFoldDB" id="A0A0N4V8M9"/>
<feature type="transmembrane region" description="Helical" evidence="5">
    <location>
        <begin position="101"/>
        <end position="120"/>
    </location>
</feature>
<evidence type="ECO:0000256" key="2">
    <source>
        <dbReference type="ARBA" id="ARBA00022692"/>
    </source>
</evidence>
<dbReference type="InterPro" id="IPR017452">
    <property type="entry name" value="GPCR_Rhodpsn_7TM"/>
</dbReference>
<feature type="transmembrane region" description="Helical" evidence="5">
    <location>
        <begin position="286"/>
        <end position="306"/>
    </location>
</feature>
<evidence type="ECO:0000313" key="9">
    <source>
        <dbReference type="WBParaSite" id="EVEC_0000674101-mRNA-1"/>
    </source>
</evidence>
<protein>
    <submittedName>
        <fullName evidence="9">G_PROTEIN_RECEP_F1_2 domain-containing protein</fullName>
    </submittedName>
</protein>
<name>A0A0N4V8M9_ENTVE</name>
<evidence type="ECO:0000256" key="5">
    <source>
        <dbReference type="SAM" id="Phobius"/>
    </source>
</evidence>
<feature type="transmembrane region" description="Helical" evidence="5">
    <location>
        <begin position="27"/>
        <end position="47"/>
    </location>
</feature>
<accession>A0A0N4V8M9</accession>
<dbReference type="EMBL" id="UXUI01008457">
    <property type="protein sequence ID" value="VDD91538.1"/>
    <property type="molecule type" value="Genomic_DNA"/>
</dbReference>
<evidence type="ECO:0000256" key="4">
    <source>
        <dbReference type="ARBA" id="ARBA00023136"/>
    </source>
</evidence>
<reference evidence="9" key="1">
    <citation type="submission" date="2017-02" db="UniProtKB">
        <authorList>
            <consortium name="WormBaseParasite"/>
        </authorList>
    </citation>
    <scope>IDENTIFICATION</scope>
</reference>
<keyword evidence="2 5" id="KW-0812">Transmembrane</keyword>
<dbReference type="PANTHER" id="PTHR46895">
    <property type="entry name" value="PROTEIN CBG20548-RELATED"/>
    <property type="match status" value="1"/>
</dbReference>
<dbReference type="PRINTS" id="PR00237">
    <property type="entry name" value="GPCRRHODOPSN"/>
</dbReference>
<feature type="transmembrane region" description="Helical" evidence="5">
    <location>
        <begin position="156"/>
        <end position="176"/>
    </location>
</feature>
<dbReference type="STRING" id="51028.A0A0N4V8M9"/>
<evidence type="ECO:0000313" key="8">
    <source>
        <dbReference type="Proteomes" id="UP000274131"/>
    </source>
</evidence>
<organism evidence="9">
    <name type="scientific">Enterobius vermicularis</name>
    <name type="common">Human pinworm</name>
    <dbReference type="NCBI Taxonomy" id="51028"/>
    <lineage>
        <taxon>Eukaryota</taxon>
        <taxon>Metazoa</taxon>
        <taxon>Ecdysozoa</taxon>
        <taxon>Nematoda</taxon>
        <taxon>Chromadorea</taxon>
        <taxon>Rhabditida</taxon>
        <taxon>Spirurina</taxon>
        <taxon>Oxyuridomorpha</taxon>
        <taxon>Oxyuroidea</taxon>
        <taxon>Oxyuridae</taxon>
        <taxon>Enterobius</taxon>
    </lineage>
</organism>
<keyword evidence="4 5" id="KW-0472">Membrane</keyword>
<evidence type="ECO:0000259" key="6">
    <source>
        <dbReference type="PROSITE" id="PS50262"/>
    </source>
</evidence>
<dbReference type="PANTHER" id="PTHR46895:SF1">
    <property type="entry name" value="G-PROTEIN COUPLED RECEPTORS FAMILY 1 PROFILE DOMAIN-CONTAINING PROTEIN"/>
    <property type="match status" value="1"/>
</dbReference>
<dbReference type="InterPro" id="IPR019427">
    <property type="entry name" value="7TM_GPCR_serpentine_rcpt_Srw"/>
</dbReference>
<dbReference type="OrthoDB" id="10011262at2759"/>
<feature type="transmembrane region" description="Helical" evidence="5">
    <location>
        <begin position="227"/>
        <end position="249"/>
    </location>
</feature>
<dbReference type="GO" id="GO:0016020">
    <property type="term" value="C:membrane"/>
    <property type="evidence" value="ECO:0007669"/>
    <property type="project" value="UniProtKB-SubCell"/>
</dbReference>
<keyword evidence="8" id="KW-1185">Reference proteome</keyword>